<sequence length="59" mass="6390">MVTVNTAIPIGAFVKHSIFGIGKVLETNIVNGNEKAEIDFGEKGVKSLLLKFAKLEVME</sequence>
<gene>
    <name evidence="1" type="ORF">SDC9_127023</name>
</gene>
<reference evidence="1" key="1">
    <citation type="submission" date="2019-08" db="EMBL/GenBank/DDBJ databases">
        <authorList>
            <person name="Kucharzyk K."/>
            <person name="Murdoch R.W."/>
            <person name="Higgins S."/>
            <person name="Loffler F."/>
        </authorList>
    </citation>
    <scope>NUCLEOTIDE SEQUENCE</scope>
</reference>
<evidence type="ECO:0000313" key="1">
    <source>
        <dbReference type="EMBL" id="MPM79980.1"/>
    </source>
</evidence>
<comment type="caution">
    <text evidence="1">The sequence shown here is derived from an EMBL/GenBank/DDBJ whole genome shotgun (WGS) entry which is preliminary data.</text>
</comment>
<protein>
    <submittedName>
        <fullName evidence="1">Uncharacterized protein</fullName>
    </submittedName>
</protein>
<accession>A0A645CS76</accession>
<dbReference type="EMBL" id="VSSQ01029731">
    <property type="protein sequence ID" value="MPM79980.1"/>
    <property type="molecule type" value="Genomic_DNA"/>
</dbReference>
<organism evidence="1">
    <name type="scientific">bioreactor metagenome</name>
    <dbReference type="NCBI Taxonomy" id="1076179"/>
    <lineage>
        <taxon>unclassified sequences</taxon>
        <taxon>metagenomes</taxon>
        <taxon>ecological metagenomes</taxon>
    </lineage>
</organism>
<proteinExistence type="predicted"/>
<dbReference type="Pfam" id="PF21196">
    <property type="entry name" value="PcrA_UvrD_tudor"/>
    <property type="match status" value="1"/>
</dbReference>
<name>A0A645CS76_9ZZZZ</name>
<dbReference type="AlphaFoldDB" id="A0A645CS76"/>